<accession>M4BL86</accession>
<dbReference type="InParanoid" id="M4BL86"/>
<dbReference type="HOGENOM" id="CLU_2817900_0_0_1"/>
<dbReference type="EMBL" id="JH598375">
    <property type="status" value="NOT_ANNOTATED_CDS"/>
    <property type="molecule type" value="Genomic_DNA"/>
</dbReference>
<dbReference type="VEuPathDB" id="FungiDB:HpaG807171"/>
<name>M4BL86_HYAAE</name>
<keyword evidence="2" id="KW-1185">Reference proteome</keyword>
<protein>
    <submittedName>
        <fullName evidence="1">Uncharacterized protein</fullName>
    </submittedName>
</protein>
<sequence length="72" mass="8427">MRRFTVLSKLSKSLACESKRALMFLCESERIRLVRRIYSSRSKRHLSAVSGFFTDSWARESLKSSFVGCFRE</sequence>
<dbReference type="AlphaFoldDB" id="M4BL86"/>
<reference evidence="2" key="1">
    <citation type="journal article" date="2010" name="Science">
        <title>Signatures of adaptation to obligate biotrophy in the Hyaloperonospora arabidopsidis genome.</title>
        <authorList>
            <person name="Baxter L."/>
            <person name="Tripathy S."/>
            <person name="Ishaque N."/>
            <person name="Boot N."/>
            <person name="Cabral A."/>
            <person name="Kemen E."/>
            <person name="Thines M."/>
            <person name="Ah-Fong A."/>
            <person name="Anderson R."/>
            <person name="Badejoko W."/>
            <person name="Bittner-Eddy P."/>
            <person name="Boore J.L."/>
            <person name="Chibucos M.C."/>
            <person name="Coates M."/>
            <person name="Dehal P."/>
            <person name="Delehaunty K."/>
            <person name="Dong S."/>
            <person name="Downton P."/>
            <person name="Dumas B."/>
            <person name="Fabro G."/>
            <person name="Fronick C."/>
            <person name="Fuerstenberg S.I."/>
            <person name="Fulton L."/>
            <person name="Gaulin E."/>
            <person name="Govers F."/>
            <person name="Hughes L."/>
            <person name="Humphray S."/>
            <person name="Jiang R.H."/>
            <person name="Judelson H."/>
            <person name="Kamoun S."/>
            <person name="Kyung K."/>
            <person name="Meijer H."/>
            <person name="Minx P."/>
            <person name="Morris P."/>
            <person name="Nelson J."/>
            <person name="Phuntumart V."/>
            <person name="Qutob D."/>
            <person name="Rehmany A."/>
            <person name="Rougon-Cardoso A."/>
            <person name="Ryden P."/>
            <person name="Torto-Alalibo T."/>
            <person name="Studholme D."/>
            <person name="Wang Y."/>
            <person name="Win J."/>
            <person name="Wood J."/>
            <person name="Clifton S.W."/>
            <person name="Rogers J."/>
            <person name="Van den Ackerveken G."/>
            <person name="Jones J.D."/>
            <person name="McDowell J.M."/>
            <person name="Beynon J."/>
            <person name="Tyler B.M."/>
        </authorList>
    </citation>
    <scope>NUCLEOTIDE SEQUENCE [LARGE SCALE GENOMIC DNA]</scope>
    <source>
        <strain evidence="2">Emoy2</strain>
    </source>
</reference>
<reference evidence="1" key="2">
    <citation type="submission" date="2015-06" db="UniProtKB">
        <authorList>
            <consortium name="EnsemblProtists"/>
        </authorList>
    </citation>
    <scope>IDENTIFICATION</scope>
    <source>
        <strain evidence="1">Emoy2</strain>
    </source>
</reference>
<dbReference type="EnsemblProtists" id="HpaT807171">
    <property type="protein sequence ID" value="HpaP807171"/>
    <property type="gene ID" value="HpaG807171"/>
</dbReference>
<evidence type="ECO:0000313" key="2">
    <source>
        <dbReference type="Proteomes" id="UP000011713"/>
    </source>
</evidence>
<organism evidence="1 2">
    <name type="scientific">Hyaloperonospora arabidopsidis (strain Emoy2)</name>
    <name type="common">Downy mildew agent</name>
    <name type="synonym">Peronospora arabidopsidis</name>
    <dbReference type="NCBI Taxonomy" id="559515"/>
    <lineage>
        <taxon>Eukaryota</taxon>
        <taxon>Sar</taxon>
        <taxon>Stramenopiles</taxon>
        <taxon>Oomycota</taxon>
        <taxon>Peronosporomycetes</taxon>
        <taxon>Peronosporales</taxon>
        <taxon>Peronosporaceae</taxon>
        <taxon>Hyaloperonospora</taxon>
    </lineage>
</organism>
<proteinExistence type="predicted"/>
<evidence type="ECO:0000313" key="1">
    <source>
        <dbReference type="EnsemblProtists" id="HpaP807171"/>
    </source>
</evidence>
<dbReference type="Proteomes" id="UP000011713">
    <property type="component" value="Unassembled WGS sequence"/>
</dbReference>